<comment type="caution">
    <text evidence="1">The sequence shown here is derived from an EMBL/GenBank/DDBJ whole genome shotgun (WGS) entry which is preliminary data.</text>
</comment>
<evidence type="ECO:0000313" key="2">
    <source>
        <dbReference type="Proteomes" id="UP001143910"/>
    </source>
</evidence>
<proteinExistence type="predicted"/>
<keyword evidence="2" id="KW-1185">Reference proteome</keyword>
<reference evidence="1" key="1">
    <citation type="submission" date="2022-08" db="EMBL/GenBank/DDBJ databases">
        <title>Genome Sequence of Lecanicillium fungicola.</title>
        <authorList>
            <person name="Buettner E."/>
        </authorList>
    </citation>
    <scope>NUCLEOTIDE SEQUENCE</scope>
    <source>
        <strain evidence="1">Babe33</strain>
    </source>
</reference>
<dbReference type="EMBL" id="JANJQO010000080">
    <property type="protein sequence ID" value="KAJ2982359.1"/>
    <property type="molecule type" value="Genomic_DNA"/>
</dbReference>
<accession>A0ACC1NVB2</accession>
<organism evidence="1 2">
    <name type="scientific">Zarea fungicola</name>
    <dbReference type="NCBI Taxonomy" id="93591"/>
    <lineage>
        <taxon>Eukaryota</taxon>
        <taxon>Fungi</taxon>
        <taxon>Dikarya</taxon>
        <taxon>Ascomycota</taxon>
        <taxon>Pezizomycotina</taxon>
        <taxon>Sordariomycetes</taxon>
        <taxon>Hypocreomycetidae</taxon>
        <taxon>Hypocreales</taxon>
        <taxon>Cordycipitaceae</taxon>
        <taxon>Zarea</taxon>
    </lineage>
</organism>
<sequence length="86" mass="9486">MATAPSHTPVWFEGGVAVSDYFGELNLDIVWVADDSGNLELTASLNLAVEAFQAKHTTTRITPGRFLSYSKTTGLRLTTARHVWLY</sequence>
<gene>
    <name evidence="1" type="ORF">NQ176_g1437</name>
</gene>
<evidence type="ECO:0000313" key="1">
    <source>
        <dbReference type="EMBL" id="KAJ2982359.1"/>
    </source>
</evidence>
<protein>
    <submittedName>
        <fullName evidence="1">Uncharacterized protein</fullName>
    </submittedName>
</protein>
<name>A0ACC1NVB2_9HYPO</name>
<dbReference type="Proteomes" id="UP001143910">
    <property type="component" value="Unassembled WGS sequence"/>
</dbReference>